<proteinExistence type="inferred from homology"/>
<evidence type="ECO:0000256" key="2">
    <source>
        <dbReference type="ARBA" id="ARBA00022679"/>
    </source>
</evidence>
<comment type="catalytic activity">
    <reaction evidence="5">
        <text>a 3-demethylubiquinone + S-adenosyl-L-methionine = a ubiquinone + S-adenosyl-L-homocysteine</text>
        <dbReference type="Rhea" id="RHEA:81215"/>
        <dbReference type="Rhea" id="RHEA-COMP:9565"/>
        <dbReference type="Rhea" id="RHEA-COMP:19654"/>
        <dbReference type="ChEBI" id="CHEBI:16389"/>
        <dbReference type="ChEBI" id="CHEBI:57856"/>
        <dbReference type="ChEBI" id="CHEBI:59789"/>
        <dbReference type="ChEBI" id="CHEBI:231825"/>
    </reaction>
</comment>
<reference evidence="6" key="1">
    <citation type="submission" date="2023-07" db="EMBL/GenBank/DDBJ databases">
        <authorList>
            <consortium name="AG Swart"/>
            <person name="Singh M."/>
            <person name="Singh A."/>
            <person name="Seah K."/>
            <person name="Emmerich C."/>
        </authorList>
    </citation>
    <scope>NUCLEOTIDE SEQUENCE</scope>
    <source>
        <strain evidence="6">DP1</strain>
    </source>
</reference>
<comment type="cofactor">
    <cofactor evidence="5">
        <name>Mg(2+)</name>
        <dbReference type="ChEBI" id="CHEBI:18420"/>
    </cofactor>
</comment>
<dbReference type="EC" id="2.1.1.114" evidence="5"/>
<accession>A0AAD2D3B3</accession>
<dbReference type="AlphaFoldDB" id="A0AAD2D3B3"/>
<dbReference type="EC" id="2.1.1.64" evidence="5"/>
<dbReference type="InterPro" id="IPR029063">
    <property type="entry name" value="SAM-dependent_MTases_sf"/>
</dbReference>
<sequence>MFSHNLTLSLRRVSSQAKRGVTRGSTRSFSSINEEEFDNFNRYDKWWKDSPEMRPLHAYNKLRVEFMREYLIQDNDGVVTPDFFNNLKALDVGSGGGILSESLGRLGCQTLGIDPTPMSIKVAKEHLCNDLELVEKVKYKQTTIEELVEDEEHQNKYDFAASMEVIEHVNNQAEFVKNIAKAVKPNGLIFLSTLAKTTESWLLSIKLAEDLLGFVPRGTHNWDKYVNPEVLHEMVENAGFRVLKTQGAMYEPITNQMIYWPCTNVNYMMVGKKLY</sequence>
<feature type="binding site" evidence="5">
    <location>
        <position position="167"/>
    </location>
    <ligand>
        <name>Mg(2+)</name>
        <dbReference type="ChEBI" id="CHEBI:18420"/>
    </ligand>
</feature>
<keyword evidence="1 5" id="KW-0489">Methyltransferase</keyword>
<keyword evidence="3 5" id="KW-0831">Ubiquinone biosynthesis</keyword>
<dbReference type="GO" id="GO:0031314">
    <property type="term" value="C:extrinsic component of mitochondrial inner membrane"/>
    <property type="evidence" value="ECO:0007669"/>
    <property type="project" value="UniProtKB-UniRule"/>
</dbReference>
<comment type="function">
    <text evidence="5">O-methyltransferase required for two non-consecutive steps during ubiquinone biosynthesis. Catalyzes the 2 O-methylation of 3,4-dihydroxy-5-(all-trans-polyprenyl)benzoic acid into 4-hydroxy-3-methoxy-5-(all-trans-polyprenyl)benzoic acid. Also catalyzes the last step of ubiquinone biosynthesis by mediating methylation of 3-demethylubiquinone into ubiquinone. Also able to mediate the methylation of 3-demethylubiquinol into ubiquinol.</text>
</comment>
<keyword evidence="5" id="KW-0496">Mitochondrion</keyword>
<keyword evidence="4 5" id="KW-0949">S-adenosyl-L-methionine</keyword>
<dbReference type="GO" id="GO:0061542">
    <property type="term" value="F:3-demethylubiquinol 3-O-methyltransferase activity"/>
    <property type="evidence" value="ECO:0007669"/>
    <property type="project" value="UniProtKB-UniRule"/>
</dbReference>
<feature type="binding site" evidence="5">
    <location>
        <position position="168"/>
    </location>
    <ligand>
        <name>Mg(2+)</name>
        <dbReference type="ChEBI" id="CHEBI:18420"/>
    </ligand>
</feature>
<keyword evidence="5" id="KW-0999">Mitochondrion inner membrane</keyword>
<comment type="subcellular location">
    <subcellularLocation>
        <location evidence="5">Mitochondrion inner membrane</location>
        <topology evidence="5">Peripheral membrane protein</topology>
        <orientation evidence="5">Matrix side</orientation>
    </subcellularLocation>
</comment>
<gene>
    <name evidence="6" type="ORF">ECRASSUSDP1_LOCUS19414</name>
</gene>
<feature type="binding site" evidence="5">
    <location>
        <position position="93"/>
    </location>
    <ligand>
        <name>S-adenosyl-L-methionine</name>
        <dbReference type="ChEBI" id="CHEBI:59789"/>
    </ligand>
</feature>
<keyword evidence="2 5" id="KW-0808">Transferase</keyword>
<evidence type="ECO:0000256" key="5">
    <source>
        <dbReference type="HAMAP-Rule" id="MF_03190"/>
    </source>
</evidence>
<comment type="pathway">
    <text evidence="5">Cofactor biosynthesis; ubiquinone biosynthesis.</text>
</comment>
<feature type="binding site" evidence="5">
    <location>
        <position position="114"/>
    </location>
    <ligand>
        <name>S-adenosyl-L-methionine</name>
        <dbReference type="ChEBI" id="CHEBI:59789"/>
    </ligand>
</feature>
<name>A0AAD2D3B3_EUPCR</name>
<evidence type="ECO:0000256" key="4">
    <source>
        <dbReference type="ARBA" id="ARBA00022691"/>
    </source>
</evidence>
<protein>
    <recommendedName>
        <fullName evidence="5">Ubiquinone biosynthesis O-methyltransferase, mitochondrial</fullName>
    </recommendedName>
    <alternativeName>
        <fullName evidence="5">3-demethylubiquinol 3-O-methyltransferase</fullName>
        <ecNumber evidence="5">2.1.1.64</ecNumber>
    </alternativeName>
    <alternativeName>
        <fullName evidence="5">3-demethylubiquinone 3-O-methyltransferase</fullName>
        <ecNumber evidence="5">2.1.1.-</ecNumber>
    </alternativeName>
    <alternativeName>
        <fullName evidence="5">Polyprenyldihydroxybenzoate methyltransferase</fullName>
        <ecNumber evidence="5">2.1.1.114</ecNumber>
    </alternativeName>
</protein>
<keyword evidence="5" id="KW-0460">Magnesium</keyword>
<dbReference type="EC" id="2.1.1.-" evidence="5"/>
<dbReference type="GO" id="GO:0010420">
    <property type="term" value="F:polyprenyldihydroxybenzoate methyltransferase activity"/>
    <property type="evidence" value="ECO:0007669"/>
    <property type="project" value="UniProtKB-UniRule"/>
</dbReference>
<dbReference type="InterPro" id="IPR010233">
    <property type="entry name" value="UbiG_MeTrfase"/>
</dbReference>
<dbReference type="Proteomes" id="UP001295684">
    <property type="component" value="Unassembled WGS sequence"/>
</dbReference>
<comment type="similarity">
    <text evidence="5">Belongs to the class I-like SAM-binding methyltransferase superfamily. UbiG/COQ3 family.</text>
</comment>
<comment type="caution">
    <text evidence="6">The sequence shown here is derived from an EMBL/GenBank/DDBJ whole genome shotgun (WGS) entry which is preliminary data.</text>
</comment>
<comment type="subunit">
    <text evidence="5">Component of a multi-subunit COQ enzyme complex.</text>
</comment>
<dbReference type="PANTHER" id="PTHR43464">
    <property type="entry name" value="METHYLTRANSFERASE"/>
    <property type="match status" value="1"/>
</dbReference>
<evidence type="ECO:0000256" key="1">
    <source>
        <dbReference type="ARBA" id="ARBA00022603"/>
    </source>
</evidence>
<dbReference type="CDD" id="cd02440">
    <property type="entry name" value="AdoMet_MTases"/>
    <property type="match status" value="1"/>
</dbReference>
<dbReference type="SUPFAM" id="SSF53335">
    <property type="entry name" value="S-adenosyl-L-methionine-dependent methyltransferases"/>
    <property type="match status" value="1"/>
</dbReference>
<dbReference type="GO" id="GO:0046872">
    <property type="term" value="F:metal ion binding"/>
    <property type="evidence" value="ECO:0007669"/>
    <property type="project" value="UniProtKB-KW"/>
</dbReference>
<comment type="catalytic activity">
    <reaction evidence="5">
        <text>a 3,4-dihydroxy-5-(all-trans-polyprenyl)benzoate + S-adenosyl-L-methionine = a 4-hydroxy-3-methoxy-5-(all-trans-polyprenyl)benzoate + S-adenosyl-L-homocysteine + H(+)</text>
        <dbReference type="Rhea" id="RHEA:44452"/>
        <dbReference type="Rhea" id="RHEA-COMP:10930"/>
        <dbReference type="Rhea" id="RHEA-COMP:10931"/>
        <dbReference type="ChEBI" id="CHEBI:15378"/>
        <dbReference type="ChEBI" id="CHEBI:57856"/>
        <dbReference type="ChEBI" id="CHEBI:59789"/>
        <dbReference type="ChEBI" id="CHEBI:64694"/>
        <dbReference type="ChEBI" id="CHEBI:84443"/>
        <dbReference type="EC" id="2.1.1.114"/>
    </reaction>
</comment>
<dbReference type="EMBL" id="CAMPGE010019706">
    <property type="protein sequence ID" value="CAI2378023.1"/>
    <property type="molecule type" value="Genomic_DNA"/>
</dbReference>
<dbReference type="PANTHER" id="PTHR43464:SF19">
    <property type="entry name" value="UBIQUINONE BIOSYNTHESIS O-METHYLTRANSFERASE, MITOCHONDRIAL"/>
    <property type="match status" value="1"/>
</dbReference>
<dbReference type="Pfam" id="PF13489">
    <property type="entry name" value="Methyltransf_23"/>
    <property type="match status" value="1"/>
</dbReference>
<keyword evidence="7" id="KW-1185">Reference proteome</keyword>
<dbReference type="NCBIfam" id="TIGR01983">
    <property type="entry name" value="UbiG"/>
    <property type="match status" value="1"/>
</dbReference>
<evidence type="ECO:0000256" key="3">
    <source>
        <dbReference type="ARBA" id="ARBA00022688"/>
    </source>
</evidence>
<keyword evidence="5" id="KW-0479">Metal-binding</keyword>
<dbReference type="HAMAP" id="MF_00472">
    <property type="entry name" value="UbiG"/>
    <property type="match status" value="1"/>
</dbReference>
<keyword evidence="5" id="KW-0472">Membrane</keyword>
<comment type="catalytic activity">
    <reaction evidence="5">
        <text>a 3-demethylubiquinol + S-adenosyl-L-methionine = a ubiquinol + S-adenosyl-L-homocysteine + H(+)</text>
        <dbReference type="Rhea" id="RHEA:44380"/>
        <dbReference type="Rhea" id="RHEA-COMP:9566"/>
        <dbReference type="Rhea" id="RHEA-COMP:10914"/>
        <dbReference type="ChEBI" id="CHEBI:15378"/>
        <dbReference type="ChEBI" id="CHEBI:17976"/>
        <dbReference type="ChEBI" id="CHEBI:57856"/>
        <dbReference type="ChEBI" id="CHEBI:59789"/>
        <dbReference type="ChEBI" id="CHEBI:84422"/>
        <dbReference type="EC" id="2.1.1.64"/>
    </reaction>
</comment>
<evidence type="ECO:0000313" key="7">
    <source>
        <dbReference type="Proteomes" id="UP001295684"/>
    </source>
</evidence>
<feature type="binding site" evidence="5">
    <location>
        <position position="163"/>
    </location>
    <ligand>
        <name>S-adenosyl-L-methionine</name>
        <dbReference type="ChEBI" id="CHEBI:59789"/>
    </ligand>
</feature>
<dbReference type="GO" id="GO:0032259">
    <property type="term" value="P:methylation"/>
    <property type="evidence" value="ECO:0007669"/>
    <property type="project" value="UniProtKB-KW"/>
</dbReference>
<feature type="binding site" evidence="5">
    <location>
        <position position="63"/>
    </location>
    <ligand>
        <name>S-adenosyl-L-methionine</name>
        <dbReference type="ChEBI" id="CHEBI:59789"/>
    </ligand>
</feature>
<evidence type="ECO:0000313" key="6">
    <source>
        <dbReference type="EMBL" id="CAI2378023.1"/>
    </source>
</evidence>
<dbReference type="Gene3D" id="3.40.50.150">
    <property type="entry name" value="Vaccinia Virus protein VP39"/>
    <property type="match status" value="1"/>
</dbReference>
<feature type="binding site" evidence="5">
    <location>
        <position position="164"/>
    </location>
    <ligand>
        <name>Mg(2+)</name>
        <dbReference type="ChEBI" id="CHEBI:18420"/>
    </ligand>
</feature>
<organism evidence="6 7">
    <name type="scientific">Euplotes crassus</name>
    <dbReference type="NCBI Taxonomy" id="5936"/>
    <lineage>
        <taxon>Eukaryota</taxon>
        <taxon>Sar</taxon>
        <taxon>Alveolata</taxon>
        <taxon>Ciliophora</taxon>
        <taxon>Intramacronucleata</taxon>
        <taxon>Spirotrichea</taxon>
        <taxon>Hypotrichia</taxon>
        <taxon>Euplotida</taxon>
        <taxon>Euplotidae</taxon>
        <taxon>Moneuplotes</taxon>
    </lineage>
</organism>